<dbReference type="GO" id="GO:0016020">
    <property type="term" value="C:membrane"/>
    <property type="evidence" value="ECO:0007669"/>
    <property type="project" value="InterPro"/>
</dbReference>
<keyword evidence="3" id="KW-1133">Transmembrane helix</keyword>
<evidence type="ECO:0000256" key="3">
    <source>
        <dbReference type="SAM" id="Phobius"/>
    </source>
</evidence>
<feature type="transmembrane region" description="Helical" evidence="3">
    <location>
        <begin position="241"/>
        <end position="261"/>
    </location>
</feature>
<evidence type="ECO:0000256" key="1">
    <source>
        <dbReference type="ARBA" id="ARBA00022679"/>
    </source>
</evidence>
<dbReference type="EMBL" id="JACRDE010000498">
    <property type="protein sequence ID" value="MBI5251590.1"/>
    <property type="molecule type" value="Genomic_DNA"/>
</dbReference>
<dbReference type="InterPro" id="IPR000462">
    <property type="entry name" value="CDP-OH_P_trans"/>
</dbReference>
<dbReference type="Gene3D" id="1.20.120.1760">
    <property type="match status" value="1"/>
</dbReference>
<keyword evidence="3" id="KW-0472">Membrane</keyword>
<comment type="caution">
    <text evidence="4">The sequence shown here is derived from an EMBL/GenBank/DDBJ whole genome shotgun (WGS) entry which is preliminary data.</text>
</comment>
<dbReference type="InterPro" id="IPR048254">
    <property type="entry name" value="CDP_ALCOHOL_P_TRANSF_CS"/>
</dbReference>
<feature type="transmembrane region" description="Helical" evidence="3">
    <location>
        <begin position="63"/>
        <end position="80"/>
    </location>
</feature>
<sequence length="520" mass="57412">MTNLANDAEPTPEGSRLKSKAPMEFFNYFGKDRWLHLWFAEKRTKLVSAIVPPLAKIGLVPDTISYVGISFLAGVVLYFVREPLVAVCFLAGHVFFDGVDGAYARHTGKASQSGAFTDLVCDQFGMVIVSLAAIFHHMVSPLIGAVYVALYLIVVVFGVIINAMGLGTRITITSKYFLYIVYLIWAVWEENFFTPLMSFFSVIMAAEVIVGYLRLKRGIRKKFDAQVRFSEGDPYSGRLNYALNGLIPLAVLLCILAWGNWIPLRSMIDKPKLAVSWSEGSQLTSPEDSSQILGFSVQGKSFLVLTRKQDETLEVQRVPAGATKESFVVPEYVSPMFATFPVDGNVMLIPDGSTRLLMGIDLDASFAAKRAVMVLTLPFQYLRVTAMAVGEWKGKRVWFAANYLYTRRTYVIDPEKSLKKGFVLGGLLASYTNGGFPSGMVVHDQTVFEYNGSPIEKLIYAASLKRLIEGSNLLDVGKMSFSIPCDNALGPAIEGDDLVMLSPQGKIYKLPVQALIPKKT</sequence>
<protein>
    <submittedName>
        <fullName evidence="4">CDP-alcohol phosphatidyltransferase family protein</fullName>
    </submittedName>
</protein>
<dbReference type="InterPro" id="IPR043130">
    <property type="entry name" value="CDP-OH_PTrfase_TM_dom"/>
</dbReference>
<proteinExistence type="inferred from homology"/>
<comment type="similarity">
    <text evidence="2">Belongs to the CDP-alcohol phosphatidyltransferase class-I family.</text>
</comment>
<evidence type="ECO:0000313" key="4">
    <source>
        <dbReference type="EMBL" id="MBI5251590.1"/>
    </source>
</evidence>
<feature type="transmembrane region" description="Helical" evidence="3">
    <location>
        <begin position="142"/>
        <end position="163"/>
    </location>
</feature>
<keyword evidence="3" id="KW-0812">Transmembrane</keyword>
<dbReference type="PROSITE" id="PS00379">
    <property type="entry name" value="CDP_ALCOHOL_P_TRANSF"/>
    <property type="match status" value="1"/>
</dbReference>
<feature type="transmembrane region" description="Helical" evidence="3">
    <location>
        <begin position="115"/>
        <end position="136"/>
    </location>
</feature>
<feature type="transmembrane region" description="Helical" evidence="3">
    <location>
        <begin position="170"/>
        <end position="188"/>
    </location>
</feature>
<name>A0A9D6V6N7_9BACT</name>
<dbReference type="Proteomes" id="UP000807825">
    <property type="component" value="Unassembled WGS sequence"/>
</dbReference>
<dbReference type="GO" id="GO:0016780">
    <property type="term" value="F:phosphotransferase activity, for other substituted phosphate groups"/>
    <property type="evidence" value="ECO:0007669"/>
    <property type="project" value="InterPro"/>
</dbReference>
<keyword evidence="1 2" id="KW-0808">Transferase</keyword>
<dbReference type="GO" id="GO:0008654">
    <property type="term" value="P:phospholipid biosynthetic process"/>
    <property type="evidence" value="ECO:0007669"/>
    <property type="project" value="InterPro"/>
</dbReference>
<accession>A0A9D6V6N7</accession>
<feature type="transmembrane region" description="Helical" evidence="3">
    <location>
        <begin position="194"/>
        <end position="213"/>
    </location>
</feature>
<evidence type="ECO:0000313" key="5">
    <source>
        <dbReference type="Proteomes" id="UP000807825"/>
    </source>
</evidence>
<evidence type="ECO:0000256" key="2">
    <source>
        <dbReference type="RuleBase" id="RU003750"/>
    </source>
</evidence>
<reference evidence="4" key="1">
    <citation type="submission" date="2020-07" db="EMBL/GenBank/DDBJ databases">
        <title>Huge and variable diversity of episymbiotic CPR bacteria and DPANN archaea in groundwater ecosystems.</title>
        <authorList>
            <person name="He C.Y."/>
            <person name="Keren R."/>
            <person name="Whittaker M."/>
            <person name="Farag I.F."/>
            <person name="Doudna J."/>
            <person name="Cate J.H.D."/>
            <person name="Banfield J.F."/>
        </authorList>
    </citation>
    <scope>NUCLEOTIDE SEQUENCE</scope>
    <source>
        <strain evidence="4">NC_groundwater_1664_Pr3_B-0.1um_52_9</strain>
    </source>
</reference>
<organism evidence="4 5">
    <name type="scientific">Desulfomonile tiedjei</name>
    <dbReference type="NCBI Taxonomy" id="2358"/>
    <lineage>
        <taxon>Bacteria</taxon>
        <taxon>Pseudomonadati</taxon>
        <taxon>Thermodesulfobacteriota</taxon>
        <taxon>Desulfomonilia</taxon>
        <taxon>Desulfomonilales</taxon>
        <taxon>Desulfomonilaceae</taxon>
        <taxon>Desulfomonile</taxon>
    </lineage>
</organism>
<dbReference type="Pfam" id="PF01066">
    <property type="entry name" value="CDP-OH_P_transf"/>
    <property type="match status" value="1"/>
</dbReference>
<gene>
    <name evidence="4" type="ORF">HY912_19030</name>
</gene>
<dbReference type="AlphaFoldDB" id="A0A9D6V6N7"/>